<gene>
    <name evidence="2" type="primary">LOC108661383</name>
</gene>
<evidence type="ECO:0000313" key="1">
    <source>
        <dbReference type="Proteomes" id="UP000694886"/>
    </source>
</evidence>
<reference evidence="2" key="2">
    <citation type="submission" date="2025-08" db="UniProtKB">
        <authorList>
            <consortium name="RefSeq"/>
        </authorList>
    </citation>
    <scope>IDENTIFICATION</scope>
</reference>
<accession>A0AB32W2P9</accession>
<evidence type="ECO:0000313" key="2">
    <source>
        <dbReference type="RefSeq" id="XP_017973225.1"/>
    </source>
</evidence>
<dbReference type="PANTHER" id="PTHR33067:SF9">
    <property type="entry name" value="RNA-DIRECTED DNA POLYMERASE"/>
    <property type="match status" value="1"/>
</dbReference>
<dbReference type="Gene3D" id="2.40.70.10">
    <property type="entry name" value="Acid Proteases"/>
    <property type="match status" value="1"/>
</dbReference>
<dbReference type="KEGG" id="tcc:108661383"/>
<proteinExistence type="predicted"/>
<dbReference type="InterPro" id="IPR021109">
    <property type="entry name" value="Peptidase_aspartic_dom_sf"/>
</dbReference>
<dbReference type="Gramene" id="Tc01v2_t019790.1">
    <property type="protein sequence ID" value="Tc01v2_p019790.1"/>
    <property type="gene ID" value="Tc01v2_g019790"/>
</dbReference>
<dbReference type="AlphaFoldDB" id="A0AB32W2P9"/>
<protein>
    <submittedName>
        <fullName evidence="2">Uncharacterized protein LOC108661383</fullName>
    </submittedName>
</protein>
<dbReference type="RefSeq" id="XP_017973225.1">
    <property type="nucleotide sequence ID" value="XM_018117736.1"/>
</dbReference>
<name>A0AB32W2P9_THECC</name>
<dbReference type="GeneID" id="108661383"/>
<dbReference type="Proteomes" id="UP000694886">
    <property type="component" value="Chromosome 1"/>
</dbReference>
<reference evidence="1" key="1">
    <citation type="journal article" date="1997" name="Nucleic Acids Res.">
        <title>tRNAscan-SE: a program for improved detection of transfer RNA genes in genomic sequence.</title>
        <authorList>
            <person name="Lowe T.M."/>
            <person name="Eddy S.R."/>
        </authorList>
    </citation>
    <scope>NUCLEOTIDE SEQUENCE [LARGE SCALE GENOMIC DNA]</scope>
    <source>
        <strain evidence="1">r\B97-61/B2</strain>
    </source>
</reference>
<organism evidence="1 2">
    <name type="scientific">Theobroma cacao</name>
    <name type="common">Cacao</name>
    <name type="synonym">Cocoa</name>
    <dbReference type="NCBI Taxonomy" id="3641"/>
    <lineage>
        <taxon>Eukaryota</taxon>
        <taxon>Viridiplantae</taxon>
        <taxon>Streptophyta</taxon>
        <taxon>Embryophyta</taxon>
        <taxon>Tracheophyta</taxon>
        <taxon>Spermatophyta</taxon>
        <taxon>Magnoliopsida</taxon>
        <taxon>eudicotyledons</taxon>
        <taxon>Gunneridae</taxon>
        <taxon>Pentapetalae</taxon>
        <taxon>rosids</taxon>
        <taxon>malvids</taxon>
        <taxon>Malvales</taxon>
        <taxon>Malvaceae</taxon>
        <taxon>Byttnerioideae</taxon>
        <taxon>Theobroma</taxon>
    </lineage>
</organism>
<dbReference type="PANTHER" id="PTHR33067">
    <property type="entry name" value="RNA-DIRECTED DNA POLYMERASE-RELATED"/>
    <property type="match status" value="1"/>
</dbReference>
<sequence>MPGYVKFFKDILLKRRKLGEFETIALTKECSAIIQNKLPPKLKDPGSFTIPRTIGALCFAKALCDLGAKDVFVKVDKFIFLVDFIILDMEKDREIPISLGRPILRTARALIDVEKVELTLKVEDQ</sequence>